<keyword evidence="2" id="KW-1185">Reference proteome</keyword>
<proteinExistence type="predicted"/>
<reference evidence="1 2" key="1">
    <citation type="submission" date="2020-05" db="EMBL/GenBank/DDBJ databases">
        <authorList>
            <person name="Khan S.A."/>
            <person name="Jeon C.O."/>
            <person name="Chun B.H."/>
        </authorList>
    </citation>
    <scope>NUCLEOTIDE SEQUENCE [LARGE SCALE GENOMIC DNA]</scope>
    <source>
        <strain evidence="1 2">B156</strain>
    </source>
</reference>
<name>A0A849KFI6_9BURK</name>
<reference evidence="1 2" key="2">
    <citation type="submission" date="2020-06" db="EMBL/GenBank/DDBJ databases">
        <title>Ramlibacter rhizophilus sp. nov., isolated from rhizosphere soil of national flower Mugunghwa from South Korea.</title>
        <authorList>
            <person name="Zheng-Fei Y."/>
            <person name="Huan T."/>
        </authorList>
    </citation>
    <scope>NUCLEOTIDE SEQUENCE [LARGE SCALE GENOMIC DNA]</scope>
    <source>
        <strain evidence="1 2">B156</strain>
    </source>
</reference>
<dbReference type="Proteomes" id="UP000552954">
    <property type="component" value="Unassembled WGS sequence"/>
</dbReference>
<evidence type="ECO:0000313" key="1">
    <source>
        <dbReference type="EMBL" id="NNU42953.1"/>
    </source>
</evidence>
<dbReference type="AlphaFoldDB" id="A0A849KFI6"/>
<sequence>MSDAELDRSYTALCQALGAVGPERSETLLAMLALALMARAGTAEEVLELIARSRDRCLQE</sequence>
<evidence type="ECO:0008006" key="3">
    <source>
        <dbReference type="Google" id="ProtNLM"/>
    </source>
</evidence>
<accession>A0A849KFI6</accession>
<dbReference type="RefSeq" id="WP_171557621.1">
    <property type="nucleotide sequence ID" value="NZ_JABFCS010000001.1"/>
</dbReference>
<gene>
    <name evidence="1" type="ORF">HK415_06900</name>
</gene>
<protein>
    <recommendedName>
        <fullName evidence="3">DUF2783 domain-containing protein</fullName>
    </recommendedName>
</protein>
<evidence type="ECO:0000313" key="2">
    <source>
        <dbReference type="Proteomes" id="UP000552954"/>
    </source>
</evidence>
<organism evidence="1 2">
    <name type="scientific">Ramlibacter montanisoli</name>
    <dbReference type="NCBI Taxonomy" id="2732512"/>
    <lineage>
        <taxon>Bacteria</taxon>
        <taxon>Pseudomonadati</taxon>
        <taxon>Pseudomonadota</taxon>
        <taxon>Betaproteobacteria</taxon>
        <taxon>Burkholderiales</taxon>
        <taxon>Comamonadaceae</taxon>
        <taxon>Ramlibacter</taxon>
    </lineage>
</organism>
<dbReference type="EMBL" id="JABFCS010000001">
    <property type="protein sequence ID" value="NNU42953.1"/>
    <property type="molecule type" value="Genomic_DNA"/>
</dbReference>
<comment type="caution">
    <text evidence="1">The sequence shown here is derived from an EMBL/GenBank/DDBJ whole genome shotgun (WGS) entry which is preliminary data.</text>
</comment>